<proteinExistence type="predicted"/>
<evidence type="ECO:0000313" key="1">
    <source>
        <dbReference type="Ensembl" id="ENSNLEP00000041614.1"/>
    </source>
</evidence>
<dbReference type="GeneTree" id="ENSGT00390000006304"/>
<dbReference type="OMA" id="IWLDSQQ"/>
<keyword evidence="2" id="KW-1185">Reference proteome</keyword>
<dbReference type="AlphaFoldDB" id="A0A2I3HDA0"/>
<evidence type="ECO:0000313" key="2">
    <source>
        <dbReference type="Proteomes" id="UP000001073"/>
    </source>
</evidence>
<sequence length="83" mass="9264">MIQNIWLDSQLFQFLSLPARCISDGTHHTLNSFPELESAAEVFRASSVAALMETKKSLRAGNLHHDQPITQEHSQLLLQGCTC</sequence>
<accession>A0A2I3HDA0</accession>
<reference evidence="1" key="2">
    <citation type="submission" date="2025-08" db="UniProtKB">
        <authorList>
            <consortium name="Ensembl"/>
        </authorList>
    </citation>
    <scope>IDENTIFICATION</scope>
</reference>
<dbReference type="InParanoid" id="A0A2I3HDA0"/>
<reference evidence="1 2" key="1">
    <citation type="submission" date="2012-10" db="EMBL/GenBank/DDBJ databases">
        <authorList>
            <consortium name="Gibbon Genome Sequencing Consortium"/>
        </authorList>
    </citation>
    <scope>NUCLEOTIDE SEQUENCE [LARGE SCALE GENOMIC DNA]</scope>
</reference>
<organism evidence="1 2">
    <name type="scientific">Nomascus leucogenys</name>
    <name type="common">Northern white-cheeked gibbon</name>
    <name type="synonym">Hylobates leucogenys</name>
    <dbReference type="NCBI Taxonomy" id="61853"/>
    <lineage>
        <taxon>Eukaryota</taxon>
        <taxon>Metazoa</taxon>
        <taxon>Chordata</taxon>
        <taxon>Craniata</taxon>
        <taxon>Vertebrata</taxon>
        <taxon>Euteleostomi</taxon>
        <taxon>Mammalia</taxon>
        <taxon>Eutheria</taxon>
        <taxon>Euarchontoglires</taxon>
        <taxon>Primates</taxon>
        <taxon>Haplorrhini</taxon>
        <taxon>Catarrhini</taxon>
        <taxon>Hylobatidae</taxon>
        <taxon>Nomascus</taxon>
    </lineage>
</organism>
<dbReference type="EMBL" id="ADFV01003407">
    <property type="status" value="NOT_ANNOTATED_CDS"/>
    <property type="molecule type" value="Genomic_DNA"/>
</dbReference>
<dbReference type="Ensembl" id="ENSNLET00000042224.1">
    <property type="protein sequence ID" value="ENSNLEP00000041614.1"/>
    <property type="gene ID" value="ENSNLEG00000033869.1"/>
</dbReference>
<protein>
    <submittedName>
        <fullName evidence="1">Uncharacterized protein</fullName>
    </submittedName>
</protein>
<reference evidence="1" key="3">
    <citation type="submission" date="2025-09" db="UniProtKB">
        <authorList>
            <consortium name="Ensembl"/>
        </authorList>
    </citation>
    <scope>IDENTIFICATION</scope>
</reference>
<name>A0A2I3HDA0_NOMLE</name>
<dbReference type="Proteomes" id="UP000001073">
    <property type="component" value="Chromosome 11"/>
</dbReference>